<evidence type="ECO:0000259" key="3">
    <source>
        <dbReference type="PROSITE" id="PS50110"/>
    </source>
</evidence>
<dbReference type="Gene3D" id="3.40.50.2300">
    <property type="match status" value="1"/>
</dbReference>
<dbReference type="PANTHER" id="PTHR44591:SF3">
    <property type="entry name" value="RESPONSE REGULATORY DOMAIN-CONTAINING PROTEIN"/>
    <property type="match status" value="1"/>
</dbReference>
<gene>
    <name evidence="4" type="ORF">POL25_30155</name>
</gene>
<dbReference type="SUPFAM" id="SSF52172">
    <property type="entry name" value="CheY-like"/>
    <property type="match status" value="1"/>
</dbReference>
<dbReference type="RefSeq" id="WP_272089709.1">
    <property type="nucleotide sequence ID" value="NZ_JAQNDL010000003.1"/>
</dbReference>
<protein>
    <submittedName>
        <fullName evidence="4">Response regulator</fullName>
    </submittedName>
</protein>
<evidence type="ECO:0000313" key="5">
    <source>
        <dbReference type="Proteomes" id="UP001221686"/>
    </source>
</evidence>
<accession>A0ABT5E5S7</accession>
<keyword evidence="5" id="KW-1185">Reference proteome</keyword>
<dbReference type="Pfam" id="PF00072">
    <property type="entry name" value="Response_reg"/>
    <property type="match status" value="1"/>
</dbReference>
<dbReference type="InterPro" id="IPR001789">
    <property type="entry name" value="Sig_transdc_resp-reg_receiver"/>
</dbReference>
<name>A0ABT5E5S7_9BACT</name>
<evidence type="ECO:0000256" key="2">
    <source>
        <dbReference type="PROSITE-ProRule" id="PRU00169"/>
    </source>
</evidence>
<feature type="modified residue" description="4-aspartylphosphate" evidence="2">
    <location>
        <position position="58"/>
    </location>
</feature>
<feature type="domain" description="Response regulatory" evidence="3">
    <location>
        <begin position="8"/>
        <end position="125"/>
    </location>
</feature>
<organism evidence="4 5">
    <name type="scientific">Nannocystis bainbridge</name>
    <dbReference type="NCBI Taxonomy" id="2995303"/>
    <lineage>
        <taxon>Bacteria</taxon>
        <taxon>Pseudomonadati</taxon>
        <taxon>Myxococcota</taxon>
        <taxon>Polyangia</taxon>
        <taxon>Nannocystales</taxon>
        <taxon>Nannocystaceae</taxon>
        <taxon>Nannocystis</taxon>
    </lineage>
</organism>
<reference evidence="4 5" key="1">
    <citation type="submission" date="2022-11" db="EMBL/GenBank/DDBJ databases">
        <title>Minimal conservation of predation-associated metabolite biosynthetic gene clusters underscores biosynthetic potential of Myxococcota including descriptions for ten novel species: Archangium lansinium sp. nov., Myxococcus landrumus sp. nov., Nannocystis bai.</title>
        <authorList>
            <person name="Ahearne A."/>
            <person name="Stevens C."/>
            <person name="Dowd S."/>
        </authorList>
    </citation>
    <scope>NUCLEOTIDE SEQUENCE [LARGE SCALE GENOMIC DNA]</scope>
    <source>
        <strain evidence="4 5">BB15-2</strain>
    </source>
</reference>
<proteinExistence type="predicted"/>
<evidence type="ECO:0000313" key="4">
    <source>
        <dbReference type="EMBL" id="MDC0721208.1"/>
    </source>
</evidence>
<evidence type="ECO:0000256" key="1">
    <source>
        <dbReference type="ARBA" id="ARBA00022553"/>
    </source>
</evidence>
<dbReference type="InterPro" id="IPR050595">
    <property type="entry name" value="Bact_response_regulator"/>
</dbReference>
<comment type="caution">
    <text evidence="4">The sequence shown here is derived from an EMBL/GenBank/DDBJ whole genome shotgun (WGS) entry which is preliminary data.</text>
</comment>
<dbReference type="InterPro" id="IPR011006">
    <property type="entry name" value="CheY-like_superfamily"/>
</dbReference>
<dbReference type="PROSITE" id="PS50110">
    <property type="entry name" value="RESPONSE_REGULATORY"/>
    <property type="match status" value="1"/>
</dbReference>
<sequence>MSAPEIRKVLLVDDEPDIRRIGQLSLERVGRWQVVLASSGAEALTLAASERPDVILLDVMMPVDDGPTTLARLRQQPSTADIPVVFMTAKVLAPEARRWRELGAAGTIPKPFDPMTLPDDIRRVLAAAEEGP</sequence>
<keyword evidence="1 2" id="KW-0597">Phosphoprotein</keyword>
<dbReference type="Proteomes" id="UP001221686">
    <property type="component" value="Unassembled WGS sequence"/>
</dbReference>
<dbReference type="CDD" id="cd17552">
    <property type="entry name" value="REC_RR468-like"/>
    <property type="match status" value="1"/>
</dbReference>
<dbReference type="EMBL" id="JAQNDL010000003">
    <property type="protein sequence ID" value="MDC0721208.1"/>
    <property type="molecule type" value="Genomic_DNA"/>
</dbReference>
<dbReference type="PANTHER" id="PTHR44591">
    <property type="entry name" value="STRESS RESPONSE REGULATOR PROTEIN 1"/>
    <property type="match status" value="1"/>
</dbReference>
<dbReference type="SMART" id="SM00448">
    <property type="entry name" value="REC"/>
    <property type="match status" value="1"/>
</dbReference>